<dbReference type="GeneID" id="20810440"/>
<evidence type="ECO:0000313" key="2">
    <source>
        <dbReference type="EMBL" id="ETV78278.1"/>
    </source>
</evidence>
<accession>W4GH38</accession>
<keyword evidence="1" id="KW-0472">Membrane</keyword>
<feature type="non-terminal residue" evidence="2">
    <location>
        <position position="242"/>
    </location>
</feature>
<evidence type="ECO:0000256" key="1">
    <source>
        <dbReference type="SAM" id="Phobius"/>
    </source>
</evidence>
<dbReference type="EMBL" id="KI913131">
    <property type="protein sequence ID" value="ETV78278.1"/>
    <property type="molecule type" value="Genomic_DNA"/>
</dbReference>
<dbReference type="RefSeq" id="XP_009832615.1">
    <property type="nucleotide sequence ID" value="XM_009834313.1"/>
</dbReference>
<organism evidence="2">
    <name type="scientific">Aphanomyces astaci</name>
    <name type="common">Crayfish plague agent</name>
    <dbReference type="NCBI Taxonomy" id="112090"/>
    <lineage>
        <taxon>Eukaryota</taxon>
        <taxon>Sar</taxon>
        <taxon>Stramenopiles</taxon>
        <taxon>Oomycota</taxon>
        <taxon>Saprolegniomycetes</taxon>
        <taxon>Saprolegniales</taxon>
        <taxon>Verrucalvaceae</taxon>
        <taxon>Aphanomyces</taxon>
    </lineage>
</organism>
<name>W4GH38_APHAT</name>
<sequence>MTTIAPTTQIFNDDIDATGVAQQRPRGERFHAGMTAVATAPTAETADSTGKHLRKMLCHSIHDALPVLEFFVVAASTRGIACIYILAAGLIMALDRCFRGFVETSTISRVCIALFCARTSFDIAAYNGDATPLHTLFNPIQDSSNLADIIWAVMVKGVMLRLASLSMEAFAGLVLEWLPVHDTVTGASIRRIPPPPPRKPVPPRHRCHLLSSVVGPAPQITNASVVRTFVGMRRRVELHLAS</sequence>
<proteinExistence type="predicted"/>
<protein>
    <submittedName>
        <fullName evidence="2">Uncharacterized protein</fullName>
    </submittedName>
</protein>
<keyword evidence="1" id="KW-0812">Transmembrane</keyword>
<keyword evidence="1" id="KW-1133">Transmembrane helix</keyword>
<dbReference type="AlphaFoldDB" id="W4GH38"/>
<gene>
    <name evidence="2" type="ORF">H257_08444</name>
</gene>
<dbReference type="VEuPathDB" id="FungiDB:H257_08444"/>
<reference evidence="2" key="1">
    <citation type="submission" date="2013-12" db="EMBL/GenBank/DDBJ databases">
        <title>The Genome Sequence of Aphanomyces astaci APO3.</title>
        <authorList>
            <consortium name="The Broad Institute Genomics Platform"/>
            <person name="Russ C."/>
            <person name="Tyler B."/>
            <person name="van West P."/>
            <person name="Dieguez-Uribeondo J."/>
            <person name="Young S.K."/>
            <person name="Zeng Q."/>
            <person name="Gargeya S."/>
            <person name="Fitzgerald M."/>
            <person name="Abouelleil A."/>
            <person name="Alvarado L."/>
            <person name="Chapman S.B."/>
            <person name="Gainer-Dewar J."/>
            <person name="Goldberg J."/>
            <person name="Griggs A."/>
            <person name="Gujja S."/>
            <person name="Hansen M."/>
            <person name="Howarth C."/>
            <person name="Imamovic A."/>
            <person name="Ireland A."/>
            <person name="Larimer J."/>
            <person name="McCowan C."/>
            <person name="Murphy C."/>
            <person name="Pearson M."/>
            <person name="Poon T.W."/>
            <person name="Priest M."/>
            <person name="Roberts A."/>
            <person name="Saif S."/>
            <person name="Shea T."/>
            <person name="Sykes S."/>
            <person name="Wortman J."/>
            <person name="Nusbaum C."/>
            <person name="Birren B."/>
        </authorList>
    </citation>
    <scope>NUCLEOTIDE SEQUENCE [LARGE SCALE GENOMIC DNA]</scope>
    <source>
        <strain evidence="2">APO3</strain>
    </source>
</reference>
<feature type="transmembrane region" description="Helical" evidence="1">
    <location>
        <begin position="70"/>
        <end position="94"/>
    </location>
</feature>